<gene>
    <name evidence="7" type="ORF">C5167_033126</name>
</gene>
<dbReference type="GO" id="GO:0008270">
    <property type="term" value="F:zinc ion binding"/>
    <property type="evidence" value="ECO:0007669"/>
    <property type="project" value="UniProtKB-KW"/>
</dbReference>
<protein>
    <recommendedName>
        <fullName evidence="6">SWIM-type domain-containing protein</fullName>
    </recommendedName>
</protein>
<accession>A0A4Y7K9G5</accession>
<feature type="compositionally biased region" description="Pro residues" evidence="5">
    <location>
        <begin position="696"/>
        <end position="705"/>
    </location>
</feature>
<dbReference type="AlphaFoldDB" id="A0A4Y7K9G5"/>
<keyword evidence="1" id="KW-0479">Metal-binding</keyword>
<evidence type="ECO:0000256" key="3">
    <source>
        <dbReference type="ARBA" id="ARBA00022833"/>
    </source>
</evidence>
<name>A0A4Y7K9G5_PAPSO</name>
<feature type="region of interest" description="Disordered" evidence="5">
    <location>
        <begin position="690"/>
        <end position="714"/>
    </location>
</feature>
<proteinExistence type="predicted"/>
<evidence type="ECO:0000313" key="8">
    <source>
        <dbReference type="Proteomes" id="UP000316621"/>
    </source>
</evidence>
<dbReference type="Gramene" id="RZC69993">
    <property type="protein sequence ID" value="RZC69993"/>
    <property type="gene ID" value="C5167_033126"/>
</dbReference>
<sequence length="714" mass="81795">MGVAASENKIEMGLILCELNDGSCIRSSNCRKMQLLEVELEWEQEDCVLVLLAIERLRQGRRNEDCCVELKLQMVKSCICYETSGTSLLLRVILAQNNSSSTNGFGQDHSAQSGLLDSDSGLTRPPDSYDPVQNMSNVDCSNPNTYCYAYIYCKHHHISHLVTFGSSIHDMKFLICENWRTLNPSDIVINFVENGVKVPVIVDFQLHGLAALHFSKNAAFFELHVEYLSTDASSSSTFNNVDNNSERIRAARDSYETDGKEVVKPLLSDEWENVFEDPDKLFRGGVDDVRLACQKYCLKTGIKKYVGRHTCGGGVKIRSPKISKKLVHNLIHECVMHNPLIKPREIADYIKVGAGVNIKYHHAYHGLELSHHDTFGKDFNYATQTFERLFIAICACIEGFYPLAYALVPGEDVDNWDWFMRNLKNVVDDRPITFMFDRGEGLLRSIPANFLNSHHGYCYYHLQQSLPIRKSDEKYTEFMACFKKATYALTPARYEEALMETELMGRDGVANYCRNIPRERWSSVFFTGCRFGQTTSSVAESFNNWIRKDKRLPACALVDMIRLRIMELMNERRELSVLMDPEFLTPTYQALLKEHIQIGRVWNVTQSSDYVYEVHSPRSHTVDLLSKTCTCQRWRVCGFPCYHATTAISAKGDRYVNYIQDYFKVTNFQQLYSIAIRPVPNYNIPEQYKPEDTIFPPHPRVPPGRPKGNRIKNA</sequence>
<reference evidence="7 8" key="1">
    <citation type="journal article" date="2018" name="Science">
        <title>The opium poppy genome and morphinan production.</title>
        <authorList>
            <person name="Guo L."/>
            <person name="Winzer T."/>
            <person name="Yang X."/>
            <person name="Li Y."/>
            <person name="Ning Z."/>
            <person name="He Z."/>
            <person name="Teodor R."/>
            <person name="Lu Y."/>
            <person name="Bowser T.A."/>
            <person name="Graham I.A."/>
            <person name="Ye K."/>
        </authorList>
    </citation>
    <scope>NUCLEOTIDE SEQUENCE [LARGE SCALE GENOMIC DNA]</scope>
    <source>
        <strain evidence="8">cv. HN1</strain>
        <tissue evidence="7">Leaves</tissue>
    </source>
</reference>
<evidence type="ECO:0000313" key="7">
    <source>
        <dbReference type="EMBL" id="RZC69993.1"/>
    </source>
</evidence>
<dbReference type="Pfam" id="PF10551">
    <property type="entry name" value="MULE"/>
    <property type="match status" value="1"/>
</dbReference>
<organism evidence="7 8">
    <name type="scientific">Papaver somniferum</name>
    <name type="common">Opium poppy</name>
    <dbReference type="NCBI Taxonomy" id="3469"/>
    <lineage>
        <taxon>Eukaryota</taxon>
        <taxon>Viridiplantae</taxon>
        <taxon>Streptophyta</taxon>
        <taxon>Embryophyta</taxon>
        <taxon>Tracheophyta</taxon>
        <taxon>Spermatophyta</taxon>
        <taxon>Magnoliopsida</taxon>
        <taxon>Ranunculales</taxon>
        <taxon>Papaveraceae</taxon>
        <taxon>Papaveroideae</taxon>
        <taxon>Papaver</taxon>
    </lineage>
</organism>
<evidence type="ECO:0000256" key="1">
    <source>
        <dbReference type="ARBA" id="ARBA00022723"/>
    </source>
</evidence>
<dbReference type="Pfam" id="PF04434">
    <property type="entry name" value="SWIM"/>
    <property type="match status" value="1"/>
</dbReference>
<dbReference type="Proteomes" id="UP000316621">
    <property type="component" value="Chromosome 7"/>
</dbReference>
<keyword evidence="2 4" id="KW-0863">Zinc-finger</keyword>
<dbReference type="PROSITE" id="PS50966">
    <property type="entry name" value="ZF_SWIM"/>
    <property type="match status" value="1"/>
</dbReference>
<keyword evidence="8" id="KW-1185">Reference proteome</keyword>
<dbReference type="PANTHER" id="PTHR31973">
    <property type="entry name" value="POLYPROTEIN, PUTATIVE-RELATED"/>
    <property type="match status" value="1"/>
</dbReference>
<feature type="domain" description="SWIM-type" evidence="6">
    <location>
        <begin position="612"/>
        <end position="652"/>
    </location>
</feature>
<evidence type="ECO:0000256" key="4">
    <source>
        <dbReference type="PROSITE-ProRule" id="PRU00325"/>
    </source>
</evidence>
<dbReference type="SMART" id="SM00575">
    <property type="entry name" value="ZnF_PMZ"/>
    <property type="match status" value="1"/>
</dbReference>
<dbReference type="InterPro" id="IPR007527">
    <property type="entry name" value="Znf_SWIM"/>
</dbReference>
<dbReference type="InterPro" id="IPR006564">
    <property type="entry name" value="Znf_PMZ"/>
</dbReference>
<evidence type="ECO:0000256" key="2">
    <source>
        <dbReference type="ARBA" id="ARBA00022771"/>
    </source>
</evidence>
<evidence type="ECO:0000259" key="6">
    <source>
        <dbReference type="PROSITE" id="PS50966"/>
    </source>
</evidence>
<dbReference type="PANTHER" id="PTHR31973:SF187">
    <property type="entry name" value="MUTATOR TRANSPOSASE MUDRA PROTEIN"/>
    <property type="match status" value="1"/>
</dbReference>
<keyword evidence="3" id="KW-0862">Zinc</keyword>
<evidence type="ECO:0000256" key="5">
    <source>
        <dbReference type="SAM" id="MobiDB-lite"/>
    </source>
</evidence>
<dbReference type="InterPro" id="IPR018289">
    <property type="entry name" value="MULE_transposase_dom"/>
</dbReference>
<dbReference type="EMBL" id="CM010721">
    <property type="protein sequence ID" value="RZC69993.1"/>
    <property type="molecule type" value="Genomic_DNA"/>
</dbReference>